<gene>
    <name evidence="3" type="ORF">C7B47_02370</name>
</gene>
<evidence type="ECO:0000256" key="1">
    <source>
        <dbReference type="ARBA" id="ARBA00009776"/>
    </source>
</evidence>
<dbReference type="Proteomes" id="UP000242705">
    <property type="component" value="Unassembled WGS sequence"/>
</dbReference>
<dbReference type="AlphaFoldDB" id="A0A2T2X421"/>
<dbReference type="GO" id="GO:0004798">
    <property type="term" value="F:dTMP kinase activity"/>
    <property type="evidence" value="ECO:0007669"/>
    <property type="project" value="TreeGrafter"/>
</dbReference>
<dbReference type="GO" id="GO:0006235">
    <property type="term" value="P:dTTP biosynthetic process"/>
    <property type="evidence" value="ECO:0007669"/>
    <property type="project" value="TreeGrafter"/>
</dbReference>
<reference evidence="3 4" key="1">
    <citation type="journal article" date="2014" name="BMC Genomics">
        <title>Comparison of environmental and isolate Sulfobacillus genomes reveals diverse carbon, sulfur, nitrogen, and hydrogen metabolisms.</title>
        <authorList>
            <person name="Justice N.B."/>
            <person name="Norman A."/>
            <person name="Brown C.T."/>
            <person name="Singh A."/>
            <person name="Thomas B.C."/>
            <person name="Banfield J.F."/>
        </authorList>
    </citation>
    <scope>NUCLEOTIDE SEQUENCE [LARGE SCALE GENOMIC DNA]</scope>
    <source>
        <strain evidence="3">AMDSBA5</strain>
    </source>
</reference>
<dbReference type="GO" id="GO:0005737">
    <property type="term" value="C:cytoplasm"/>
    <property type="evidence" value="ECO:0007669"/>
    <property type="project" value="TreeGrafter"/>
</dbReference>
<accession>A0A2T2X421</accession>
<feature type="domain" description="Thymidylate kinase-like" evidence="2">
    <location>
        <begin position="27"/>
        <end position="157"/>
    </location>
</feature>
<evidence type="ECO:0000313" key="3">
    <source>
        <dbReference type="EMBL" id="PSR29188.1"/>
    </source>
</evidence>
<protein>
    <recommendedName>
        <fullName evidence="2">Thymidylate kinase-like domain-containing protein</fullName>
    </recommendedName>
</protein>
<dbReference type="Gene3D" id="3.40.50.300">
    <property type="entry name" value="P-loop containing nucleotide triphosphate hydrolases"/>
    <property type="match status" value="1"/>
</dbReference>
<proteinExistence type="inferred from homology"/>
<dbReference type="InterPro" id="IPR027417">
    <property type="entry name" value="P-loop_NTPase"/>
</dbReference>
<dbReference type="InterPro" id="IPR039430">
    <property type="entry name" value="Thymidylate_kin-like_dom"/>
</dbReference>
<organism evidence="3 4">
    <name type="scientific">Sulfobacillus thermosulfidooxidans</name>
    <dbReference type="NCBI Taxonomy" id="28034"/>
    <lineage>
        <taxon>Bacteria</taxon>
        <taxon>Bacillati</taxon>
        <taxon>Bacillota</taxon>
        <taxon>Clostridia</taxon>
        <taxon>Eubacteriales</taxon>
        <taxon>Clostridiales Family XVII. Incertae Sedis</taxon>
        <taxon>Sulfobacillus</taxon>
    </lineage>
</organism>
<dbReference type="GO" id="GO:0006227">
    <property type="term" value="P:dUDP biosynthetic process"/>
    <property type="evidence" value="ECO:0007669"/>
    <property type="project" value="TreeGrafter"/>
</dbReference>
<dbReference type="GO" id="GO:0006233">
    <property type="term" value="P:dTDP biosynthetic process"/>
    <property type="evidence" value="ECO:0007669"/>
    <property type="project" value="TreeGrafter"/>
</dbReference>
<evidence type="ECO:0000259" key="2">
    <source>
        <dbReference type="Pfam" id="PF02223"/>
    </source>
</evidence>
<evidence type="ECO:0000313" key="4">
    <source>
        <dbReference type="Proteomes" id="UP000242705"/>
    </source>
</evidence>
<dbReference type="PANTHER" id="PTHR10344">
    <property type="entry name" value="THYMIDYLATE KINASE"/>
    <property type="match status" value="1"/>
</dbReference>
<dbReference type="Pfam" id="PF02223">
    <property type="entry name" value="Thymidylate_kin"/>
    <property type="match status" value="1"/>
</dbReference>
<sequence length="230" mass="25636">MVSTPVHTLEPSWPHPKSYYDGLYIGIDGLDGSGRSTLALSIQTLLQSEGYPAVVVTPFPNLKTQKFIAQVKHDRRLEMKSRHLLYASLFAIVTEHIILPHLTAGYVVLSDRSWISLYARAVAQGLNDQWVRTTLGFALIPDIVLEPQADPLSAARRKLMVTDALDPLESVSDRERLDGFIAFQRRVRDILDQVKAVVPWHTLDLADGSNSLQAILPLLISKMEGREVSS</sequence>
<dbReference type="EMBL" id="PXYX01000003">
    <property type="protein sequence ID" value="PSR29188.1"/>
    <property type="molecule type" value="Genomic_DNA"/>
</dbReference>
<comment type="caution">
    <text evidence="3">The sequence shown here is derived from an EMBL/GenBank/DDBJ whole genome shotgun (WGS) entry which is preliminary data.</text>
</comment>
<comment type="similarity">
    <text evidence="1">Belongs to the thymidylate kinase family.</text>
</comment>
<name>A0A2T2X421_SULTH</name>
<dbReference type="SUPFAM" id="SSF52540">
    <property type="entry name" value="P-loop containing nucleoside triphosphate hydrolases"/>
    <property type="match status" value="1"/>
</dbReference>
<dbReference type="PANTHER" id="PTHR10344:SF1">
    <property type="entry name" value="THYMIDYLATE KINASE"/>
    <property type="match status" value="1"/>
</dbReference>